<dbReference type="SUPFAM" id="SSF48452">
    <property type="entry name" value="TPR-like"/>
    <property type="match status" value="1"/>
</dbReference>
<dbReference type="EMBL" id="OA882222">
    <property type="protein sequence ID" value="CAD7273892.1"/>
    <property type="molecule type" value="Genomic_DNA"/>
</dbReference>
<evidence type="ECO:0000256" key="1">
    <source>
        <dbReference type="ARBA" id="ARBA00004123"/>
    </source>
</evidence>
<dbReference type="PANTHER" id="PTHR19980:SF0">
    <property type="entry name" value="CLEAVAGE STIMULATION FACTOR SUBUNIT 3"/>
    <property type="match status" value="1"/>
</dbReference>
<keyword evidence="2" id="KW-0677">Repeat</keyword>
<dbReference type="InterPro" id="IPR045243">
    <property type="entry name" value="Rna14-like"/>
</dbReference>
<dbReference type="GO" id="GO:0003729">
    <property type="term" value="F:mRNA binding"/>
    <property type="evidence" value="ECO:0007669"/>
    <property type="project" value="TreeGrafter"/>
</dbReference>
<feature type="domain" description="Suppressor of forked" evidence="5">
    <location>
        <begin position="6"/>
        <end position="535"/>
    </location>
</feature>
<feature type="compositionally biased region" description="Basic and acidic residues" evidence="4">
    <location>
        <begin position="548"/>
        <end position="566"/>
    </location>
</feature>
<dbReference type="Proteomes" id="UP000678499">
    <property type="component" value="Unassembled WGS sequence"/>
</dbReference>
<dbReference type="PANTHER" id="PTHR19980">
    <property type="entry name" value="RNA CLEAVAGE STIMULATION FACTOR"/>
    <property type="match status" value="1"/>
</dbReference>
<evidence type="ECO:0000256" key="3">
    <source>
        <dbReference type="ARBA" id="ARBA00023242"/>
    </source>
</evidence>
<feature type="region of interest" description="Disordered" evidence="4">
    <location>
        <begin position="548"/>
        <end position="581"/>
    </location>
</feature>
<evidence type="ECO:0000259" key="5">
    <source>
        <dbReference type="Pfam" id="PF05843"/>
    </source>
</evidence>
<dbReference type="AlphaFoldDB" id="A0A7R9GAF6"/>
<dbReference type="InterPro" id="IPR008847">
    <property type="entry name" value="Suf"/>
</dbReference>
<accession>A0A7R9GAF6</accession>
<evidence type="ECO:0000313" key="6">
    <source>
        <dbReference type="EMBL" id="CAD7273892.1"/>
    </source>
</evidence>
<dbReference type="InterPro" id="IPR011990">
    <property type="entry name" value="TPR-like_helical_dom_sf"/>
</dbReference>
<keyword evidence="3" id="KW-0539">Nucleus</keyword>
<reference evidence="6" key="1">
    <citation type="submission" date="2020-11" db="EMBL/GenBank/DDBJ databases">
        <authorList>
            <person name="Tran Van P."/>
        </authorList>
    </citation>
    <scope>NUCLEOTIDE SEQUENCE</scope>
</reference>
<dbReference type="Gene3D" id="1.25.40.1040">
    <property type="match status" value="1"/>
</dbReference>
<dbReference type="GO" id="GO:0005634">
    <property type="term" value="C:nucleus"/>
    <property type="evidence" value="ECO:0007669"/>
    <property type="project" value="UniProtKB-SubCell"/>
</dbReference>
<dbReference type="GO" id="GO:0031124">
    <property type="term" value="P:mRNA 3'-end processing"/>
    <property type="evidence" value="ECO:0007669"/>
    <property type="project" value="InterPro"/>
</dbReference>
<evidence type="ECO:0000313" key="7">
    <source>
        <dbReference type="Proteomes" id="UP000678499"/>
    </source>
</evidence>
<gene>
    <name evidence="6" type="ORF">NMOB1V02_LOCUS1759</name>
</gene>
<organism evidence="6">
    <name type="scientific">Notodromas monacha</name>
    <dbReference type="NCBI Taxonomy" id="399045"/>
    <lineage>
        <taxon>Eukaryota</taxon>
        <taxon>Metazoa</taxon>
        <taxon>Ecdysozoa</taxon>
        <taxon>Arthropoda</taxon>
        <taxon>Crustacea</taxon>
        <taxon>Oligostraca</taxon>
        <taxon>Ostracoda</taxon>
        <taxon>Podocopa</taxon>
        <taxon>Podocopida</taxon>
        <taxon>Cypridocopina</taxon>
        <taxon>Cypridoidea</taxon>
        <taxon>Cyprididae</taxon>
        <taxon>Notodromas</taxon>
    </lineage>
</organism>
<sequence>MMLSDRVRQFLRDIEENQYAVDAWGLVVRELQGRRIEEVRPVYENAISVFPTAGRFWKLYIEHEIRSRNHDLAEMLFQRCLMKVLNLDLWRAYLAYVRDTKHDLPSYNEKMAQAYDFALDKIGFDVNAFSIWNDYISFLEKVEAVGRTSEVQKIHAIRKVYHRGIVIPMLQIDKFWERYVDYERLVNLPDSLTLLQDKVHGYLQARNVSAELESVMRGLNKGALSIPPTGTPAEIAQVELWKRYISWEKTNPLKFDEKTDYLSFRRRVVYAYEQALLCLSHHPDVWIDAADYLEESAKKMRALGDEAVSEVYTEEVIAFYNRGVKGPMRRQPLLHFCLSDFYERRGEIAKAASIYEEFVGLPDVDPTLAFIHYMAFMRRTDSVKSARQIFRKARENPRSRFHVFVAAALMEYLVSKDKNVAFKIFELGLKKYSSVAEYVLAYVDYLSHLNEDNNIRVLFERVLSTCNIHPEKLLEIWDRYLEFETNHGDLASILKVEKRRSCIVARVCRNFEAKESLLTIDRYKFGDLMPVSRVQLLALGYNELSRESKDDKKQGMDTKRNERVSSLDEPEDGDDEAQRFGPNVSAGKWRLLPPCPFGSRYALPDVRQMTPFQPKLRWFPGKLCVPGGEFPLPTIAADVMKTLPPPKCFRGPFVHLESLMDFMVSLKIPGQGKTFVKEEKDDFGTNKVVINGVLVRDGDGSLTRRPEIMDIYSKRQKIRSLRGGGRVMAQIVL</sequence>
<dbReference type="InterPro" id="IPR003107">
    <property type="entry name" value="HAT"/>
</dbReference>
<dbReference type="SMART" id="SM00386">
    <property type="entry name" value="HAT"/>
    <property type="match status" value="10"/>
</dbReference>
<dbReference type="EMBL" id="CAJPEX010000185">
    <property type="protein sequence ID" value="CAG0914044.1"/>
    <property type="molecule type" value="Genomic_DNA"/>
</dbReference>
<name>A0A7R9GAF6_9CRUS</name>
<proteinExistence type="predicted"/>
<evidence type="ECO:0000256" key="2">
    <source>
        <dbReference type="ARBA" id="ARBA00022737"/>
    </source>
</evidence>
<protein>
    <recommendedName>
        <fullName evidence="5">Suppressor of forked domain-containing protein</fullName>
    </recommendedName>
</protein>
<dbReference type="Pfam" id="PF05843">
    <property type="entry name" value="Suf"/>
    <property type="match status" value="1"/>
</dbReference>
<comment type="subcellular location">
    <subcellularLocation>
        <location evidence="1">Nucleus</location>
    </subcellularLocation>
</comment>
<dbReference type="OrthoDB" id="26282at2759"/>
<keyword evidence="7" id="KW-1185">Reference proteome</keyword>
<evidence type="ECO:0000256" key="4">
    <source>
        <dbReference type="SAM" id="MobiDB-lite"/>
    </source>
</evidence>